<name>A0A1Y0XZR6_ACEPA</name>
<dbReference type="Proteomes" id="UP000196205">
    <property type="component" value="Chromosome"/>
</dbReference>
<protein>
    <submittedName>
        <fullName evidence="1">Uncharacterized protein</fullName>
    </submittedName>
</protein>
<organism evidence="1 2">
    <name type="scientific">Acetobacter pasteurianus subsp. pasteurianus</name>
    <dbReference type="NCBI Taxonomy" id="481145"/>
    <lineage>
        <taxon>Bacteria</taxon>
        <taxon>Pseudomonadati</taxon>
        <taxon>Pseudomonadota</taxon>
        <taxon>Alphaproteobacteria</taxon>
        <taxon>Acetobacterales</taxon>
        <taxon>Acetobacteraceae</taxon>
        <taxon>Acetobacter</taxon>
    </lineage>
</organism>
<sequence>MKVKKLANHDGIQKSGLVAFVHGKIAPSAIMAFLDEVKIFR</sequence>
<accession>A0A1Y0XZR6</accession>
<dbReference type="EMBL" id="CP021509">
    <property type="protein sequence ID" value="ARW48439.1"/>
    <property type="molecule type" value="Genomic_DNA"/>
</dbReference>
<dbReference type="AlphaFoldDB" id="A0A1Y0XZR6"/>
<gene>
    <name evidence="1" type="ORF">S1001342_02127</name>
</gene>
<evidence type="ECO:0000313" key="1">
    <source>
        <dbReference type="EMBL" id="ARW48439.1"/>
    </source>
</evidence>
<reference evidence="1 2" key="1">
    <citation type="submission" date="2017-05" db="EMBL/GenBank/DDBJ databases">
        <title>Genome sequence of Acetobacter pasteurianus subsp. pasteurianus strain SRCM101342.</title>
        <authorList>
            <person name="Cho S.H."/>
        </authorList>
    </citation>
    <scope>NUCLEOTIDE SEQUENCE [LARGE SCALE GENOMIC DNA]</scope>
    <source>
        <strain evidence="1 2">SRCM101342</strain>
    </source>
</reference>
<evidence type="ECO:0000313" key="2">
    <source>
        <dbReference type="Proteomes" id="UP000196205"/>
    </source>
</evidence>
<proteinExistence type="predicted"/>